<proteinExistence type="predicted"/>
<sequence>HNVVSAGNKRGFRLKGDKHRAFHLLAYDNNTNGISLPKNKFCGEDWANHDGVNSENNLGNLNSRLLNSIIEKSLGANTPDAGDPGITGGNGTLIAQNISNEFLLNQSGIWFGEALDADHVAPFVYPHLELQDPWFENRKRSVESLQSQFGVNPFTDVIQDYDFRPKKGSPLLDGGVVIPGINNGQDDDSVNPLNHPPSYTGQHRAFVGDAPDIGPYEYGDSVYWIPGFRYSHPSVPIPSNGAVDVPIDYSVMFNYPWRTDYSNTTAVVNIEGPGVNVTTTLNYPENVVFATFSPGETYNWSVTVDGVSSGNWTFTVADKIYPLNDRSVDISTTDAMLIP</sequence>
<dbReference type="EMBL" id="UINC01109765">
    <property type="protein sequence ID" value="SVC76805.1"/>
    <property type="molecule type" value="Genomic_DNA"/>
</dbReference>
<dbReference type="AlphaFoldDB" id="A0A382PVW2"/>
<accession>A0A382PVW2</accession>
<feature type="non-terminal residue" evidence="1">
    <location>
        <position position="339"/>
    </location>
</feature>
<gene>
    <name evidence="1" type="ORF">METZ01_LOCUS329659</name>
</gene>
<evidence type="ECO:0000313" key="1">
    <source>
        <dbReference type="EMBL" id="SVC76805.1"/>
    </source>
</evidence>
<protein>
    <submittedName>
        <fullName evidence="1">Uncharacterized protein</fullName>
    </submittedName>
</protein>
<reference evidence="1" key="1">
    <citation type="submission" date="2018-05" db="EMBL/GenBank/DDBJ databases">
        <authorList>
            <person name="Lanie J.A."/>
            <person name="Ng W.-L."/>
            <person name="Kazmierczak K.M."/>
            <person name="Andrzejewski T.M."/>
            <person name="Davidsen T.M."/>
            <person name="Wayne K.J."/>
            <person name="Tettelin H."/>
            <person name="Glass J.I."/>
            <person name="Rusch D."/>
            <person name="Podicherti R."/>
            <person name="Tsui H.-C.T."/>
            <person name="Winkler M.E."/>
        </authorList>
    </citation>
    <scope>NUCLEOTIDE SEQUENCE</scope>
</reference>
<feature type="non-terminal residue" evidence="1">
    <location>
        <position position="1"/>
    </location>
</feature>
<name>A0A382PVW2_9ZZZZ</name>
<organism evidence="1">
    <name type="scientific">marine metagenome</name>
    <dbReference type="NCBI Taxonomy" id="408172"/>
    <lineage>
        <taxon>unclassified sequences</taxon>
        <taxon>metagenomes</taxon>
        <taxon>ecological metagenomes</taxon>
    </lineage>
</organism>